<keyword evidence="7 9" id="KW-0067">ATP-binding</keyword>
<dbReference type="FunFam" id="1.10.510.10:FF:000624">
    <property type="entry name" value="Mitogen-activated protein kinase"/>
    <property type="match status" value="1"/>
</dbReference>
<proteinExistence type="inferred from homology"/>
<evidence type="ECO:0000256" key="2">
    <source>
        <dbReference type="ARBA" id="ARBA00006485"/>
    </source>
</evidence>
<keyword evidence="8" id="KW-0539">Nucleus</keyword>
<evidence type="ECO:0000256" key="10">
    <source>
        <dbReference type="RuleBase" id="RU000304"/>
    </source>
</evidence>
<dbReference type="EMBL" id="KK365130">
    <property type="protein sequence ID" value="KCZ82542.1"/>
    <property type="molecule type" value="Genomic_DNA"/>
</dbReference>
<dbReference type="InterPro" id="IPR000719">
    <property type="entry name" value="Prot_kinase_dom"/>
</dbReference>
<dbReference type="PROSITE" id="PS50011">
    <property type="entry name" value="PROTEIN_KINASE_DOM"/>
    <property type="match status" value="1"/>
</dbReference>
<evidence type="ECO:0000256" key="8">
    <source>
        <dbReference type="ARBA" id="ARBA00023242"/>
    </source>
</evidence>
<protein>
    <submittedName>
        <fullName evidence="12">CMGC/CDK protein kinase</fullName>
    </submittedName>
</protein>
<evidence type="ECO:0000256" key="1">
    <source>
        <dbReference type="ARBA" id="ARBA00004123"/>
    </source>
</evidence>
<dbReference type="Gene3D" id="1.10.510.10">
    <property type="entry name" value="Transferase(Phosphotransferase) domain 1"/>
    <property type="match status" value="1"/>
</dbReference>
<dbReference type="GO" id="GO:0004674">
    <property type="term" value="F:protein serine/threonine kinase activity"/>
    <property type="evidence" value="ECO:0007669"/>
    <property type="project" value="UniProtKB-KW"/>
</dbReference>
<dbReference type="AlphaFoldDB" id="A0A059F649"/>
<keyword evidence="3 10" id="KW-0723">Serine/threonine-protein kinase</keyword>
<accession>A0A059F649</accession>
<evidence type="ECO:0000256" key="3">
    <source>
        <dbReference type="ARBA" id="ARBA00022527"/>
    </source>
</evidence>
<reference evidence="12 13" key="2">
    <citation type="submission" date="2014-03" db="EMBL/GenBank/DDBJ databases">
        <title>The Genome Sequence of Anncaliia algerae insect isolate PRA339.</title>
        <authorList>
            <consortium name="The Broad Institute Genome Sequencing Platform"/>
            <consortium name="The Broad Institute Genome Sequencing Center for Infectious Disease"/>
            <person name="Cuomo C."/>
            <person name="Becnel J."/>
            <person name="Sanscrainte N."/>
            <person name="Walker B."/>
            <person name="Young S.K."/>
            <person name="Zeng Q."/>
            <person name="Gargeya S."/>
            <person name="Fitzgerald M."/>
            <person name="Haas B."/>
            <person name="Abouelleil A."/>
            <person name="Alvarado L."/>
            <person name="Arachchi H.M."/>
            <person name="Berlin A.M."/>
            <person name="Chapman S.B."/>
            <person name="Dewar J."/>
            <person name="Goldberg J."/>
            <person name="Griggs A."/>
            <person name="Gujja S."/>
            <person name="Hansen M."/>
            <person name="Howarth C."/>
            <person name="Imamovic A."/>
            <person name="Larimer J."/>
            <person name="McCowan C."/>
            <person name="Murphy C."/>
            <person name="Neiman D."/>
            <person name="Pearson M."/>
            <person name="Priest M."/>
            <person name="Roberts A."/>
            <person name="Saif S."/>
            <person name="Shea T."/>
            <person name="Sisk P."/>
            <person name="Sykes S."/>
            <person name="Wortman J."/>
            <person name="Nusbaum C."/>
            <person name="Birren B."/>
        </authorList>
    </citation>
    <scope>NUCLEOTIDE SEQUENCE [LARGE SCALE GENOMIC DNA]</scope>
    <source>
        <strain evidence="12 13">PRA339</strain>
    </source>
</reference>
<dbReference type="VEuPathDB" id="MicrosporidiaDB:H312_00200"/>
<feature type="binding site" evidence="9">
    <location>
        <position position="51"/>
    </location>
    <ligand>
        <name>ATP</name>
        <dbReference type="ChEBI" id="CHEBI:30616"/>
    </ligand>
</feature>
<sequence>MDVSEEGELLTVPMLPIKITEWIHPFIKKLGEGTFGTVYLSEKNNKLYALKSLNLDEEHKNGIPLTIFRELRILRNLNHKNILEIKEIATQGFKKSNFDRRKLKIFFVFDYFKFDLERLIKRKELNLGEIKEIFKQIVDGMCYLRDKNILHRDLKTANILVDECYNIKIADFGLAKYRNPEYNTPGVVTLWYRAPEILLNSTEYDFSSDVWSLGCIFAEMLLRKPIFQGNCVLTQLESIIYVLGSINDKSYPGVNKLPDFDKILLPQSVNHFDDILENVDTHACTLLKKLLVLDPKKRISVKEVLNDKFFN</sequence>
<organism evidence="12 13">
    <name type="scientific">Anncaliia algerae PRA339</name>
    <dbReference type="NCBI Taxonomy" id="1288291"/>
    <lineage>
        <taxon>Eukaryota</taxon>
        <taxon>Fungi</taxon>
        <taxon>Fungi incertae sedis</taxon>
        <taxon>Microsporidia</taxon>
        <taxon>Tubulinosematoidea</taxon>
        <taxon>Tubulinosematidae</taxon>
        <taxon>Anncaliia</taxon>
    </lineage>
</organism>
<reference evidence="13" key="1">
    <citation type="submission" date="2013-02" db="EMBL/GenBank/DDBJ databases">
        <authorList>
            <consortium name="The Broad Institute Genome Sequencing Platform"/>
            <person name="Cuomo C."/>
            <person name="Becnel J."/>
            <person name="Sanscrainte N."/>
            <person name="Walker B."/>
            <person name="Young S.K."/>
            <person name="Zeng Q."/>
            <person name="Gargeya S."/>
            <person name="Fitzgerald M."/>
            <person name="Haas B."/>
            <person name="Abouelleil A."/>
            <person name="Alvarado L."/>
            <person name="Arachchi H.M."/>
            <person name="Berlin A.M."/>
            <person name="Chapman S.B."/>
            <person name="Dewar J."/>
            <person name="Goldberg J."/>
            <person name="Griggs A."/>
            <person name="Gujja S."/>
            <person name="Hansen M."/>
            <person name="Howarth C."/>
            <person name="Imamovic A."/>
            <person name="Larimer J."/>
            <person name="McCowan C."/>
            <person name="Murphy C."/>
            <person name="Neiman D."/>
            <person name="Pearson M."/>
            <person name="Priest M."/>
            <person name="Roberts A."/>
            <person name="Saif S."/>
            <person name="Shea T."/>
            <person name="Sisk P."/>
            <person name="Sykes S."/>
            <person name="Wortman J."/>
            <person name="Nusbaum C."/>
            <person name="Birren B."/>
        </authorList>
    </citation>
    <scope>NUCLEOTIDE SEQUENCE [LARGE SCALE GENOMIC DNA]</scope>
    <source>
        <strain evidence="13">PRA339</strain>
    </source>
</reference>
<dbReference type="STRING" id="1288291.A0A059F649"/>
<keyword evidence="13" id="KW-1185">Reference proteome</keyword>
<evidence type="ECO:0000259" key="11">
    <source>
        <dbReference type="PROSITE" id="PS50011"/>
    </source>
</evidence>
<dbReference type="PROSITE" id="PS00108">
    <property type="entry name" value="PROTEIN_KINASE_ST"/>
    <property type="match status" value="1"/>
</dbReference>
<dbReference type="GO" id="GO:0005524">
    <property type="term" value="F:ATP binding"/>
    <property type="evidence" value="ECO:0007669"/>
    <property type="project" value="UniProtKB-UniRule"/>
</dbReference>
<name>A0A059F649_9MICR</name>
<evidence type="ECO:0000313" key="13">
    <source>
        <dbReference type="Proteomes" id="UP000030655"/>
    </source>
</evidence>
<evidence type="ECO:0000256" key="6">
    <source>
        <dbReference type="ARBA" id="ARBA00022777"/>
    </source>
</evidence>
<feature type="domain" description="Protein kinase" evidence="11">
    <location>
        <begin position="24"/>
        <end position="310"/>
    </location>
</feature>
<dbReference type="SMART" id="SM00220">
    <property type="entry name" value="S_TKc"/>
    <property type="match status" value="1"/>
</dbReference>
<dbReference type="Pfam" id="PF00069">
    <property type="entry name" value="Pkinase"/>
    <property type="match status" value="1"/>
</dbReference>
<keyword evidence="6 12" id="KW-0418">Kinase</keyword>
<dbReference type="InterPro" id="IPR008271">
    <property type="entry name" value="Ser/Thr_kinase_AS"/>
</dbReference>
<evidence type="ECO:0000256" key="7">
    <source>
        <dbReference type="ARBA" id="ARBA00022840"/>
    </source>
</evidence>
<comment type="subcellular location">
    <subcellularLocation>
        <location evidence="1">Nucleus</location>
    </subcellularLocation>
</comment>
<comment type="similarity">
    <text evidence="2">Belongs to the protein kinase superfamily. CMGC Ser/Thr protein kinase family. CDC2/CDKX subfamily.</text>
</comment>
<dbReference type="GO" id="GO:0005634">
    <property type="term" value="C:nucleus"/>
    <property type="evidence" value="ECO:0007669"/>
    <property type="project" value="UniProtKB-SubCell"/>
</dbReference>
<keyword evidence="5 9" id="KW-0547">Nucleotide-binding</keyword>
<dbReference type="Proteomes" id="UP000030655">
    <property type="component" value="Unassembled WGS sequence"/>
</dbReference>
<dbReference type="InterPro" id="IPR011009">
    <property type="entry name" value="Kinase-like_dom_sf"/>
</dbReference>
<evidence type="ECO:0000256" key="5">
    <source>
        <dbReference type="ARBA" id="ARBA00022741"/>
    </source>
</evidence>
<dbReference type="HOGENOM" id="CLU_000288_181_6_1"/>
<dbReference type="Gene3D" id="3.30.200.20">
    <property type="entry name" value="Phosphorylase Kinase, domain 1"/>
    <property type="match status" value="1"/>
</dbReference>
<evidence type="ECO:0000313" key="12">
    <source>
        <dbReference type="EMBL" id="KCZ82542.1"/>
    </source>
</evidence>
<gene>
    <name evidence="12" type="ORF">H312_00200</name>
</gene>
<keyword evidence="4" id="KW-0808">Transferase</keyword>
<dbReference type="PANTHER" id="PTHR24056">
    <property type="entry name" value="CELL DIVISION PROTEIN KINASE"/>
    <property type="match status" value="1"/>
</dbReference>
<dbReference type="PROSITE" id="PS00107">
    <property type="entry name" value="PROTEIN_KINASE_ATP"/>
    <property type="match status" value="1"/>
</dbReference>
<dbReference type="InterPro" id="IPR050108">
    <property type="entry name" value="CDK"/>
</dbReference>
<dbReference type="SUPFAM" id="SSF56112">
    <property type="entry name" value="Protein kinase-like (PK-like)"/>
    <property type="match status" value="1"/>
</dbReference>
<evidence type="ECO:0000256" key="4">
    <source>
        <dbReference type="ARBA" id="ARBA00022679"/>
    </source>
</evidence>
<evidence type="ECO:0000256" key="9">
    <source>
        <dbReference type="PROSITE-ProRule" id="PRU10141"/>
    </source>
</evidence>
<dbReference type="OrthoDB" id="28397at2759"/>
<dbReference type="InterPro" id="IPR017441">
    <property type="entry name" value="Protein_kinase_ATP_BS"/>
</dbReference>